<evidence type="ECO:0000313" key="3">
    <source>
        <dbReference type="EMBL" id="KAH0576553.1"/>
    </source>
</evidence>
<feature type="domain" description="Replication factor A C-terminal" evidence="1">
    <location>
        <begin position="292"/>
        <end position="382"/>
    </location>
</feature>
<dbReference type="Proteomes" id="UP000018208">
    <property type="component" value="Unassembled WGS sequence"/>
</dbReference>
<name>V6LNB5_9EUKA</name>
<dbReference type="VEuPathDB" id="GiardiaDB:SS50377_22117"/>
<evidence type="ECO:0000259" key="1">
    <source>
        <dbReference type="Pfam" id="PF08646"/>
    </source>
</evidence>
<proteinExistence type="predicted"/>
<reference evidence="2 3" key="1">
    <citation type="journal article" date="2014" name="PLoS Genet.">
        <title>The Genome of Spironucleus salmonicida Highlights a Fish Pathogen Adapted to Fluctuating Environments.</title>
        <authorList>
            <person name="Xu F."/>
            <person name="Jerlstrom-Hultqvist J."/>
            <person name="Einarsson E."/>
            <person name="Astvaldsson A."/>
            <person name="Svard S.G."/>
            <person name="Andersson J.O."/>
        </authorList>
    </citation>
    <scope>NUCLEOTIDE SEQUENCE</scope>
    <source>
        <strain evidence="3">ATCC 50377</strain>
    </source>
</reference>
<dbReference type="Pfam" id="PF08646">
    <property type="entry name" value="Rep_fac-A_C"/>
    <property type="match status" value="1"/>
</dbReference>
<protein>
    <submittedName>
        <fullName evidence="2 3">Replication factor-a protein</fullName>
    </submittedName>
</protein>
<dbReference type="EMBL" id="KI546089">
    <property type="protein sequence ID" value="EST45723.1"/>
    <property type="molecule type" value="Genomic_DNA"/>
</dbReference>
<dbReference type="EMBL" id="AUWU02000002">
    <property type="protein sequence ID" value="KAH0576553.1"/>
    <property type="molecule type" value="Genomic_DNA"/>
</dbReference>
<accession>V6LNB5</accession>
<keyword evidence="4" id="KW-1185">Reference proteome</keyword>
<gene>
    <name evidence="2" type="ORF">SS50377_14294</name>
    <name evidence="3" type="ORF">SS50377_22117</name>
</gene>
<reference evidence="3" key="2">
    <citation type="submission" date="2020-12" db="EMBL/GenBank/DDBJ databases">
        <title>New Spironucleus salmonicida genome in near-complete chromosomes.</title>
        <authorList>
            <person name="Xu F."/>
            <person name="Kurt Z."/>
            <person name="Jimenez-Gonzalez A."/>
            <person name="Astvaldsson A."/>
            <person name="Andersson J.O."/>
            <person name="Svard S.G."/>
        </authorList>
    </citation>
    <scope>NUCLEOTIDE SEQUENCE</scope>
    <source>
        <strain evidence="3">ATCC 50377</strain>
    </source>
</reference>
<dbReference type="InterPro" id="IPR012340">
    <property type="entry name" value="NA-bd_OB-fold"/>
</dbReference>
<organism evidence="2">
    <name type="scientific">Spironucleus salmonicida</name>
    <dbReference type="NCBI Taxonomy" id="348837"/>
    <lineage>
        <taxon>Eukaryota</taxon>
        <taxon>Metamonada</taxon>
        <taxon>Diplomonadida</taxon>
        <taxon>Hexamitidae</taxon>
        <taxon>Hexamitinae</taxon>
        <taxon>Spironucleus</taxon>
    </lineage>
</organism>
<evidence type="ECO:0000313" key="4">
    <source>
        <dbReference type="Proteomes" id="UP000018208"/>
    </source>
</evidence>
<dbReference type="OrthoDB" id="1751331at2759"/>
<sequence length="425" mass="47481">MSTKITPISNLLDFGQFTFQGIITQRRPIAFTKANKPWFSFTIDDGDCDIKVSVFNNAEQFDSLILEGSQVKISNSIIRLKTEMSKKYDRSKSDYEVSFKDATQVETLGQGNIMYTAQSIRDVKESIEQKIQQNPDATDSVKLLVKVISVNHNSGASWENLNLTIADQDDSSKLTIWLRDNANFGLSAESVTTLKDQCIGLVNIIVKNSKYGIQFSTTQQSQIILEKDLQSKFTNSSEFVAQKDQIISLNMSQNTGPQSPGRQLASSEYQPLSELSLNFQKSLISLTFMNDVERALYKGCSKCKKKAEQQLLCGCEDAEIKYYYKLSGVASDYSGTARVTLFDPYASNLLQMTADEFVELPVENREKLLLQAFEASCLMKQVTSNVENREKVIISGVDQKIDYWGILGGACKSLVLQDGEGVTLQ</sequence>
<dbReference type="Gene3D" id="2.40.50.140">
    <property type="entry name" value="Nucleic acid-binding proteins"/>
    <property type="match status" value="2"/>
</dbReference>
<dbReference type="AlphaFoldDB" id="V6LNB5"/>
<dbReference type="InterPro" id="IPR013955">
    <property type="entry name" value="Rep_factor-A_C"/>
</dbReference>
<evidence type="ECO:0000313" key="2">
    <source>
        <dbReference type="EMBL" id="EST45723.1"/>
    </source>
</evidence>
<dbReference type="SUPFAM" id="SSF50249">
    <property type="entry name" value="Nucleic acid-binding proteins"/>
    <property type="match status" value="2"/>
</dbReference>